<dbReference type="InterPro" id="IPR036955">
    <property type="entry name" value="AP2/ERF_dom_sf"/>
</dbReference>
<name>A0A8J5GLT5_ZINOF</name>
<organism evidence="8 9">
    <name type="scientific">Zingiber officinale</name>
    <name type="common">Ginger</name>
    <name type="synonym">Amomum zingiber</name>
    <dbReference type="NCBI Taxonomy" id="94328"/>
    <lineage>
        <taxon>Eukaryota</taxon>
        <taxon>Viridiplantae</taxon>
        <taxon>Streptophyta</taxon>
        <taxon>Embryophyta</taxon>
        <taxon>Tracheophyta</taxon>
        <taxon>Spermatophyta</taxon>
        <taxon>Magnoliopsida</taxon>
        <taxon>Liliopsida</taxon>
        <taxon>Zingiberales</taxon>
        <taxon>Zingiberaceae</taxon>
        <taxon>Zingiber</taxon>
    </lineage>
</organism>
<reference evidence="8 9" key="1">
    <citation type="submission" date="2020-08" db="EMBL/GenBank/DDBJ databases">
        <title>Plant Genome Project.</title>
        <authorList>
            <person name="Zhang R.-G."/>
        </authorList>
    </citation>
    <scope>NUCLEOTIDE SEQUENCE [LARGE SCALE GENOMIC DNA]</scope>
    <source>
        <tissue evidence="8">Rhizome</tissue>
    </source>
</reference>
<dbReference type="PANTHER" id="PTHR31194">
    <property type="entry name" value="SHN SHINE , DNA BINDING / TRANSCRIPTION FACTOR"/>
    <property type="match status" value="1"/>
</dbReference>
<protein>
    <recommendedName>
        <fullName evidence="7">AP2/ERF domain-containing protein</fullName>
    </recommendedName>
</protein>
<comment type="caution">
    <text evidence="8">The sequence shown here is derived from an EMBL/GenBank/DDBJ whole genome shotgun (WGS) entry which is preliminary data.</text>
</comment>
<dbReference type="Pfam" id="PF00847">
    <property type="entry name" value="AP2"/>
    <property type="match status" value="1"/>
</dbReference>
<feature type="region of interest" description="Disordered" evidence="6">
    <location>
        <begin position="157"/>
        <end position="181"/>
    </location>
</feature>
<keyword evidence="2" id="KW-0805">Transcription regulation</keyword>
<keyword evidence="4" id="KW-0804">Transcription</keyword>
<dbReference type="Gene3D" id="3.30.730.10">
    <property type="entry name" value="AP2/ERF domain"/>
    <property type="match status" value="1"/>
</dbReference>
<feature type="region of interest" description="Disordered" evidence="6">
    <location>
        <begin position="387"/>
        <end position="431"/>
    </location>
</feature>
<evidence type="ECO:0000256" key="1">
    <source>
        <dbReference type="ARBA" id="ARBA00004123"/>
    </source>
</evidence>
<feature type="compositionally biased region" description="Pro residues" evidence="6">
    <location>
        <begin position="167"/>
        <end position="181"/>
    </location>
</feature>
<dbReference type="PANTHER" id="PTHR31194:SF140">
    <property type="entry name" value="ETHYLENE-RESPONSIVE TRANSCRIPTION FACTOR CRF2"/>
    <property type="match status" value="1"/>
</dbReference>
<dbReference type="GO" id="GO:0005634">
    <property type="term" value="C:nucleus"/>
    <property type="evidence" value="ECO:0007669"/>
    <property type="project" value="UniProtKB-SubCell"/>
</dbReference>
<accession>A0A8J5GLT5</accession>
<feature type="domain" description="AP2/ERF" evidence="7">
    <location>
        <begin position="106"/>
        <end position="163"/>
    </location>
</feature>
<dbReference type="InterPro" id="IPR001471">
    <property type="entry name" value="AP2/ERF_dom"/>
</dbReference>
<sequence>MDATMSLMVPVKRTEHVEVTPKAFPSLRTHRQWDGGSRPRTLRILCDDLDATDSDDEESECCRIRRYVQEIRFEHRPEAAGEDEPTRKRKKGPGSVAAGGDGGAHRFRGVRRRPWGRYAAEIRDPWRRVRVWLGTFDTAEEAAKVYDSAAIRLRGPDADTNFSQKPPAAPALPSHPLPTPPPKKCLSTSNLTSMYGGGYDSGDESRILSSPTSVLRGFTSSTTASMEVAGKPMSPTTSTDSDVAELGLPWQHWAFLPIEEATPHYNFFDFGAAEPSLYHNDLCRTSFVSEELSHGFLSSEKLELSSSTWQDQDDCFQDIYVGLGDESLFVVDAKGNRRALDDEEKRGEGREKEISSWPPGVLRTIDVCFVCRSVVVAQHRGFRSINDGQSVSSFSTRRGSKEGTGHQQWSAGDFGRGERNHNRNREGERVAMEICDEEIGRKAGGDEFGRRKGSED</sequence>
<dbReference type="InterPro" id="IPR050913">
    <property type="entry name" value="AP2/ERF_ERF"/>
</dbReference>
<proteinExistence type="predicted"/>
<evidence type="ECO:0000259" key="7">
    <source>
        <dbReference type="PROSITE" id="PS51032"/>
    </source>
</evidence>
<dbReference type="SMART" id="SM00380">
    <property type="entry name" value="AP2"/>
    <property type="match status" value="1"/>
</dbReference>
<comment type="subcellular location">
    <subcellularLocation>
        <location evidence="1">Nucleus</location>
    </subcellularLocation>
</comment>
<dbReference type="PRINTS" id="PR00367">
    <property type="entry name" value="ETHRSPELEMNT"/>
</dbReference>
<evidence type="ECO:0000313" key="9">
    <source>
        <dbReference type="Proteomes" id="UP000734854"/>
    </source>
</evidence>
<dbReference type="InterPro" id="IPR016177">
    <property type="entry name" value="DNA-bd_dom_sf"/>
</dbReference>
<keyword evidence="9" id="KW-1185">Reference proteome</keyword>
<evidence type="ECO:0000256" key="3">
    <source>
        <dbReference type="ARBA" id="ARBA00023125"/>
    </source>
</evidence>
<dbReference type="GO" id="GO:0003677">
    <property type="term" value="F:DNA binding"/>
    <property type="evidence" value="ECO:0007669"/>
    <property type="project" value="UniProtKB-KW"/>
</dbReference>
<dbReference type="GO" id="GO:0003700">
    <property type="term" value="F:DNA-binding transcription factor activity"/>
    <property type="evidence" value="ECO:0007669"/>
    <property type="project" value="InterPro"/>
</dbReference>
<dbReference type="EMBL" id="JACMSC010000009">
    <property type="protein sequence ID" value="KAG6506395.1"/>
    <property type="molecule type" value="Genomic_DNA"/>
</dbReference>
<evidence type="ECO:0000256" key="6">
    <source>
        <dbReference type="SAM" id="MobiDB-lite"/>
    </source>
</evidence>
<keyword evidence="5" id="KW-0539">Nucleus</keyword>
<dbReference type="CDD" id="cd00018">
    <property type="entry name" value="AP2"/>
    <property type="match status" value="1"/>
</dbReference>
<feature type="region of interest" description="Disordered" evidence="6">
    <location>
        <begin position="76"/>
        <end position="108"/>
    </location>
</feature>
<feature type="compositionally biased region" description="Basic and acidic residues" evidence="6">
    <location>
        <begin position="415"/>
        <end position="431"/>
    </location>
</feature>
<evidence type="ECO:0000256" key="4">
    <source>
        <dbReference type="ARBA" id="ARBA00023163"/>
    </source>
</evidence>
<feature type="compositionally biased region" description="Polar residues" evidence="6">
    <location>
        <begin position="387"/>
        <end position="397"/>
    </location>
</feature>
<evidence type="ECO:0000256" key="2">
    <source>
        <dbReference type="ARBA" id="ARBA00023015"/>
    </source>
</evidence>
<dbReference type="AlphaFoldDB" id="A0A8J5GLT5"/>
<gene>
    <name evidence="8" type="ORF">ZIOFF_031718</name>
</gene>
<keyword evidence="3" id="KW-0238">DNA-binding</keyword>
<dbReference type="FunFam" id="3.30.730.10:FF:000001">
    <property type="entry name" value="Ethylene-responsive transcription factor 2"/>
    <property type="match status" value="1"/>
</dbReference>
<dbReference type="Proteomes" id="UP000734854">
    <property type="component" value="Unassembled WGS sequence"/>
</dbReference>
<evidence type="ECO:0000313" key="8">
    <source>
        <dbReference type="EMBL" id="KAG6506395.1"/>
    </source>
</evidence>
<dbReference type="PROSITE" id="PS51032">
    <property type="entry name" value="AP2_ERF"/>
    <property type="match status" value="1"/>
</dbReference>
<evidence type="ECO:0000256" key="5">
    <source>
        <dbReference type="ARBA" id="ARBA00023242"/>
    </source>
</evidence>
<dbReference type="SUPFAM" id="SSF54171">
    <property type="entry name" value="DNA-binding domain"/>
    <property type="match status" value="1"/>
</dbReference>